<dbReference type="OrthoDB" id="9803333at2"/>
<sequence>MSEEQNRKIDPPAQHQSHQPGTETEMTPQPQSDAKTYRGSEKLKGKAAIVTGGDSGIGKAAAIAFAKEGADVAIVYLNEQQDAEETKSLIEQEGVRCILFSGDLGDENFCKDVIEKTVGEFGKLDILVNNAGEQHPQNSLEDITAEQLEKTFRTNIFSMFYLTKAALKHLKAGSSIINTTSITAYQGNPKLIDYSSTKGAILSFTRALSNSIVEKGIRVNAVAPGPIWTPLIPATFSADEVDKFGQNSPMKRPGQPEELAPAYVYLASDDSSYVSGQTIHINGGTVVNG</sequence>
<feature type="region of interest" description="Disordered" evidence="3">
    <location>
        <begin position="1"/>
        <end position="40"/>
    </location>
</feature>
<accession>A0A0V8JCS8</accession>
<dbReference type="InterPro" id="IPR020904">
    <property type="entry name" value="Sc_DH/Rdtase_CS"/>
</dbReference>
<proteinExistence type="inferred from homology"/>
<organism evidence="4 5">
    <name type="scientific">Fictibacillus enclensis</name>
    <dbReference type="NCBI Taxonomy" id="1017270"/>
    <lineage>
        <taxon>Bacteria</taxon>
        <taxon>Bacillati</taxon>
        <taxon>Bacillota</taxon>
        <taxon>Bacilli</taxon>
        <taxon>Bacillales</taxon>
        <taxon>Fictibacillaceae</taxon>
        <taxon>Fictibacillus</taxon>
    </lineage>
</organism>
<comment type="similarity">
    <text evidence="1">Belongs to the short-chain dehydrogenases/reductases (SDR) family.</text>
</comment>
<dbReference type="GO" id="GO:0008206">
    <property type="term" value="P:bile acid metabolic process"/>
    <property type="evidence" value="ECO:0007669"/>
    <property type="project" value="UniProtKB-ARBA"/>
</dbReference>
<dbReference type="FunFam" id="3.40.50.720:FF:000084">
    <property type="entry name" value="Short-chain dehydrogenase reductase"/>
    <property type="match status" value="1"/>
</dbReference>
<dbReference type="Pfam" id="PF13561">
    <property type="entry name" value="adh_short_C2"/>
    <property type="match status" value="1"/>
</dbReference>
<dbReference type="PANTHER" id="PTHR48107">
    <property type="entry name" value="NADPH-DEPENDENT ALDEHYDE REDUCTASE-LIKE PROTEIN, CHLOROPLASTIC-RELATED"/>
    <property type="match status" value="1"/>
</dbReference>
<dbReference type="PRINTS" id="PR00081">
    <property type="entry name" value="GDHRDH"/>
</dbReference>
<dbReference type="PROSITE" id="PS00061">
    <property type="entry name" value="ADH_SHORT"/>
    <property type="match status" value="1"/>
</dbReference>
<evidence type="ECO:0000256" key="3">
    <source>
        <dbReference type="SAM" id="MobiDB-lite"/>
    </source>
</evidence>
<dbReference type="AlphaFoldDB" id="A0A0V8JCS8"/>
<evidence type="ECO:0000256" key="2">
    <source>
        <dbReference type="ARBA" id="ARBA00023002"/>
    </source>
</evidence>
<comment type="caution">
    <text evidence="4">The sequence shown here is derived from an EMBL/GenBank/DDBJ whole genome shotgun (WGS) entry which is preliminary data.</text>
</comment>
<dbReference type="InterPro" id="IPR036291">
    <property type="entry name" value="NAD(P)-bd_dom_sf"/>
</dbReference>
<dbReference type="PANTHER" id="PTHR48107:SF16">
    <property type="entry name" value="NADPH-DEPENDENT ALDEHYDE REDUCTASE 1, CHLOROPLASTIC"/>
    <property type="match status" value="1"/>
</dbReference>
<feature type="compositionally biased region" description="Basic and acidic residues" evidence="3">
    <location>
        <begin position="1"/>
        <end position="10"/>
    </location>
</feature>
<reference evidence="4 5" key="1">
    <citation type="journal article" date="2014" name="Antonie Van Leeuwenhoek">
        <title>Fictibacillus enclensis sp. nov., isolated from marine sediment.</title>
        <authorList>
            <person name="Dastager S.G."/>
            <person name="Mawlankar R."/>
            <person name="Srinivasan K."/>
            <person name="Tang S.K."/>
            <person name="Lee J.C."/>
            <person name="Ramana V.V."/>
            <person name="Shouche Y.S."/>
        </authorList>
    </citation>
    <scope>NUCLEOTIDE SEQUENCE [LARGE SCALE GENOMIC DNA]</scope>
    <source>
        <strain evidence="4 5">NIO-1003</strain>
    </source>
</reference>
<dbReference type="Gene3D" id="3.40.50.720">
    <property type="entry name" value="NAD(P)-binding Rossmann-like Domain"/>
    <property type="match status" value="1"/>
</dbReference>
<feature type="compositionally biased region" description="Polar residues" evidence="3">
    <location>
        <begin position="14"/>
        <end position="34"/>
    </location>
</feature>
<evidence type="ECO:0000256" key="1">
    <source>
        <dbReference type="ARBA" id="ARBA00006484"/>
    </source>
</evidence>
<keyword evidence="2" id="KW-0560">Oxidoreductase</keyword>
<protein>
    <submittedName>
        <fullName evidence="4">NAD(P)-dependent oxidoreductase</fullName>
    </submittedName>
</protein>
<dbReference type="NCBIfam" id="NF005559">
    <property type="entry name" value="PRK07231.1"/>
    <property type="match status" value="1"/>
</dbReference>
<evidence type="ECO:0000313" key="4">
    <source>
        <dbReference type="EMBL" id="KSU84811.1"/>
    </source>
</evidence>
<dbReference type="NCBIfam" id="NF005214">
    <property type="entry name" value="PRK06701.1"/>
    <property type="match status" value="1"/>
</dbReference>
<dbReference type="RefSeq" id="WP_061968907.1">
    <property type="nucleotide sequence ID" value="NZ_FMAV01000001.1"/>
</dbReference>
<dbReference type="PRINTS" id="PR00080">
    <property type="entry name" value="SDRFAMILY"/>
</dbReference>
<evidence type="ECO:0000313" key="5">
    <source>
        <dbReference type="Proteomes" id="UP000054099"/>
    </source>
</evidence>
<dbReference type="CDD" id="cd05355">
    <property type="entry name" value="SDR_c1"/>
    <property type="match status" value="1"/>
</dbReference>
<dbReference type="Proteomes" id="UP000054099">
    <property type="component" value="Unassembled WGS sequence"/>
</dbReference>
<dbReference type="SUPFAM" id="SSF51735">
    <property type="entry name" value="NAD(P)-binding Rossmann-fold domains"/>
    <property type="match status" value="1"/>
</dbReference>
<name>A0A0V8JCS8_9BACL</name>
<dbReference type="GO" id="GO:0016614">
    <property type="term" value="F:oxidoreductase activity, acting on CH-OH group of donors"/>
    <property type="evidence" value="ECO:0007669"/>
    <property type="project" value="UniProtKB-ARBA"/>
</dbReference>
<gene>
    <name evidence="4" type="ORF">AS030_04605</name>
</gene>
<dbReference type="EMBL" id="LNQN01000001">
    <property type="protein sequence ID" value="KSU84811.1"/>
    <property type="molecule type" value="Genomic_DNA"/>
</dbReference>
<keyword evidence="5" id="KW-1185">Reference proteome</keyword>
<dbReference type="InterPro" id="IPR002347">
    <property type="entry name" value="SDR_fam"/>
</dbReference>